<accession>A0AA49GC76</accession>
<organism evidence="2 3">
    <name type="scientific">Marivirga salinarum</name>
    <dbReference type="NCBI Taxonomy" id="3059078"/>
    <lineage>
        <taxon>Bacteria</taxon>
        <taxon>Pseudomonadati</taxon>
        <taxon>Bacteroidota</taxon>
        <taxon>Cytophagia</taxon>
        <taxon>Cytophagales</taxon>
        <taxon>Marivirgaceae</taxon>
        <taxon>Marivirga</taxon>
    </lineage>
</organism>
<sequence>MSTFKNLLIYSISIIALFSLTAISCDDIGDIELPDITAPMDIEKTYVIDTSEAAYFAKYETIDPAEDLAEYKDRIKSAEIEKISAEITELLDGNSAITDGLFIIYDISQGVPVKVFEYDLPDFSKVSETIEIPIDSEAKEFLKNAVENDEKFDVGFDIFVTGPSHYQVDVTFHGVITASAE</sequence>
<gene>
    <name evidence="2" type="ORF">QYS49_30635</name>
</gene>
<name>A0AA49GC76_9BACT</name>
<evidence type="ECO:0000313" key="3">
    <source>
        <dbReference type="Proteomes" id="UP001230496"/>
    </source>
</evidence>
<evidence type="ECO:0008006" key="4">
    <source>
        <dbReference type="Google" id="ProtNLM"/>
    </source>
</evidence>
<proteinExistence type="predicted"/>
<dbReference type="RefSeq" id="WP_308351022.1">
    <property type="nucleotide sequence ID" value="NZ_CP129971.1"/>
</dbReference>
<evidence type="ECO:0000256" key="1">
    <source>
        <dbReference type="SAM" id="SignalP"/>
    </source>
</evidence>
<dbReference type="Proteomes" id="UP001230496">
    <property type="component" value="Chromosome"/>
</dbReference>
<reference evidence="2 3" key="1">
    <citation type="submission" date="2023-08" db="EMBL/GenBank/DDBJ databases">
        <title>Comparative genomics and taxonomic characterization of three novel marine species of genus Marivirga.</title>
        <authorList>
            <person name="Muhammad N."/>
            <person name="Kim S.-G."/>
        </authorList>
    </citation>
    <scope>NUCLEOTIDE SEQUENCE [LARGE SCALE GENOMIC DNA]</scope>
    <source>
        <strain evidence="2 3">BDSF4-3</strain>
    </source>
</reference>
<dbReference type="PROSITE" id="PS51257">
    <property type="entry name" value="PROKAR_LIPOPROTEIN"/>
    <property type="match status" value="1"/>
</dbReference>
<dbReference type="EMBL" id="CP129971">
    <property type="protein sequence ID" value="WKK75752.2"/>
    <property type="molecule type" value="Genomic_DNA"/>
</dbReference>
<keyword evidence="3" id="KW-1185">Reference proteome</keyword>
<dbReference type="KEGG" id="msaa:QYS49_30635"/>
<feature type="chain" id="PRO_5041294920" description="DUF4840 domain-containing protein" evidence="1">
    <location>
        <begin position="25"/>
        <end position="181"/>
    </location>
</feature>
<evidence type="ECO:0000313" key="2">
    <source>
        <dbReference type="EMBL" id="WKK75752.2"/>
    </source>
</evidence>
<feature type="signal peptide" evidence="1">
    <location>
        <begin position="1"/>
        <end position="24"/>
    </location>
</feature>
<dbReference type="AlphaFoldDB" id="A0AA49GC76"/>
<protein>
    <recommendedName>
        <fullName evidence="4">DUF4840 domain-containing protein</fullName>
    </recommendedName>
</protein>
<keyword evidence="1" id="KW-0732">Signal</keyword>